<reference evidence="1" key="1">
    <citation type="submission" date="2019-04" db="EMBL/GenBank/DDBJ databases">
        <title>Friends and foes A comparative genomics study of 23 Aspergillus species from section Flavi.</title>
        <authorList>
            <consortium name="DOE Joint Genome Institute"/>
            <person name="Kjaerbolling I."/>
            <person name="Vesth T."/>
            <person name="Frisvad J.C."/>
            <person name="Nybo J.L."/>
            <person name="Theobald S."/>
            <person name="Kildgaard S."/>
            <person name="Isbrandt T."/>
            <person name="Kuo A."/>
            <person name="Sato A."/>
            <person name="Lyhne E.K."/>
            <person name="Kogle M.E."/>
            <person name="Wiebenga A."/>
            <person name="Kun R.S."/>
            <person name="Lubbers R.J."/>
            <person name="Makela M.R."/>
            <person name="Barry K."/>
            <person name="Chovatia M."/>
            <person name="Clum A."/>
            <person name="Daum C."/>
            <person name="Haridas S."/>
            <person name="He G."/>
            <person name="LaButti K."/>
            <person name="Lipzen A."/>
            <person name="Mondo S."/>
            <person name="Riley R."/>
            <person name="Salamov A."/>
            <person name="Simmons B.A."/>
            <person name="Magnuson J.K."/>
            <person name="Henrissat B."/>
            <person name="Mortensen U.H."/>
            <person name="Larsen T.O."/>
            <person name="Devries R.P."/>
            <person name="Grigoriev I.V."/>
            <person name="Machida M."/>
            <person name="Baker S.E."/>
            <person name="Andersen M.R."/>
        </authorList>
    </citation>
    <scope>NUCLEOTIDE SEQUENCE [LARGE SCALE GENOMIC DNA]</scope>
    <source>
        <strain evidence="1">CBS 121.62</strain>
    </source>
</reference>
<dbReference type="Proteomes" id="UP000325434">
    <property type="component" value="Unassembled WGS sequence"/>
</dbReference>
<gene>
    <name evidence="1" type="ORF">BDV35DRAFT_9486</name>
</gene>
<evidence type="ECO:0000313" key="1">
    <source>
        <dbReference type="EMBL" id="KAB8251356.1"/>
    </source>
</evidence>
<accession>A0A5N6HA05</accession>
<dbReference type="VEuPathDB" id="FungiDB:F9C07_2210849"/>
<protein>
    <submittedName>
        <fullName evidence="1">Uncharacterized protein</fullName>
    </submittedName>
</protein>
<sequence>MCRLTQNREFEAIKNCRPYQHGWLGVMQEGTEYKMVESGVVFSMTSLTPIVIAFEHRSDSQSNSIFSARLSRIAVPDSYTHIGRYTRMNGNETPLSLSLRLWGPSSCSISKQATGELHEWWRLVQALRYAKPRSSCHTSLFRSIAGKLQIHPNL</sequence>
<dbReference type="AlphaFoldDB" id="A0A5N6HA05"/>
<proteinExistence type="predicted"/>
<name>A0A5N6HA05_ASPFL</name>
<dbReference type="EMBL" id="ML734560">
    <property type="protein sequence ID" value="KAB8251356.1"/>
    <property type="molecule type" value="Genomic_DNA"/>
</dbReference>
<organism evidence="1">
    <name type="scientific">Aspergillus flavus</name>
    <dbReference type="NCBI Taxonomy" id="5059"/>
    <lineage>
        <taxon>Eukaryota</taxon>
        <taxon>Fungi</taxon>
        <taxon>Dikarya</taxon>
        <taxon>Ascomycota</taxon>
        <taxon>Pezizomycotina</taxon>
        <taxon>Eurotiomycetes</taxon>
        <taxon>Eurotiomycetidae</taxon>
        <taxon>Eurotiales</taxon>
        <taxon>Aspergillaceae</taxon>
        <taxon>Aspergillus</taxon>
        <taxon>Aspergillus subgen. Circumdati</taxon>
    </lineage>
</organism>